<reference evidence="2" key="1">
    <citation type="journal article" date="2013" name="Genome Biol.">
        <title>Reference genomes and transcriptomes of Nicotiana sylvestris and Nicotiana tomentosiformis.</title>
        <authorList>
            <person name="Sierro N."/>
            <person name="Battey J.N."/>
            <person name="Ouadi S."/>
            <person name="Bovet L."/>
            <person name="Goepfert S."/>
            <person name="Bakaher N."/>
            <person name="Peitsch M.C."/>
            <person name="Ivanov N.V."/>
        </authorList>
    </citation>
    <scope>NUCLEOTIDE SEQUENCE [LARGE SCALE GENOMIC DNA]</scope>
</reference>
<proteinExistence type="predicted"/>
<dbReference type="RefSeq" id="XP_009757895.1">
    <property type="nucleotide sequence ID" value="XM_009759593.1"/>
</dbReference>
<gene>
    <name evidence="3" type="primary">LOC104210643</name>
</gene>
<evidence type="ECO:0000256" key="1">
    <source>
        <dbReference type="SAM" id="MobiDB-lite"/>
    </source>
</evidence>
<feature type="compositionally biased region" description="Basic and acidic residues" evidence="1">
    <location>
        <begin position="99"/>
        <end position="112"/>
    </location>
</feature>
<dbReference type="AlphaFoldDB" id="A0A1U7V815"/>
<name>A0A1U7V815_NICSY</name>
<keyword evidence="2" id="KW-1185">Reference proteome</keyword>
<sequence length="279" mass="31651">MVKQRGRGAKQLGRRVDPSWGGKAKLKKLTPQSKLKTRKQVVCDEEQSGSKYLPSHDVSTDSGKAPAGPAKAPTVIQLESSEGSEAGSAKYSTSPTTSESREGAEDKNKSDEEVPDSGVLRVGGIERTRNLVVWQDRFICEVAFHKFREVWPKKKVIPERRIVTRDLLPYLPRVHEQFLTKVGWDFFKDELVDANEHMVKEFYSNVAHTKERSIATKVRDKKIVFSGKPLNEYLGFNDEDDSQYREKLALKEEARPWVAQSLAQPGTILEWIQVEKKIL</sequence>
<organism evidence="2 3">
    <name type="scientific">Nicotiana sylvestris</name>
    <name type="common">Wood tobacco</name>
    <name type="synonym">South American tobacco</name>
    <dbReference type="NCBI Taxonomy" id="4096"/>
    <lineage>
        <taxon>Eukaryota</taxon>
        <taxon>Viridiplantae</taxon>
        <taxon>Streptophyta</taxon>
        <taxon>Embryophyta</taxon>
        <taxon>Tracheophyta</taxon>
        <taxon>Spermatophyta</taxon>
        <taxon>Magnoliopsida</taxon>
        <taxon>eudicotyledons</taxon>
        <taxon>Gunneridae</taxon>
        <taxon>Pentapetalae</taxon>
        <taxon>asterids</taxon>
        <taxon>lamiids</taxon>
        <taxon>Solanales</taxon>
        <taxon>Solanaceae</taxon>
        <taxon>Nicotianoideae</taxon>
        <taxon>Nicotianeae</taxon>
        <taxon>Nicotiana</taxon>
    </lineage>
</organism>
<feature type="region of interest" description="Disordered" evidence="1">
    <location>
        <begin position="1"/>
        <end position="116"/>
    </location>
</feature>
<protein>
    <submittedName>
        <fullName evidence="3">Uncharacterized protein LOC104210643</fullName>
    </submittedName>
</protein>
<evidence type="ECO:0000313" key="3">
    <source>
        <dbReference type="RefSeq" id="XP_009757895.1"/>
    </source>
</evidence>
<feature type="compositionally biased region" description="Low complexity" evidence="1">
    <location>
        <begin position="63"/>
        <end position="89"/>
    </location>
</feature>
<accession>A0A1U7V815</accession>
<dbReference type="Proteomes" id="UP000189701">
    <property type="component" value="Unplaced"/>
</dbReference>
<reference evidence="3" key="2">
    <citation type="submission" date="2025-08" db="UniProtKB">
        <authorList>
            <consortium name="RefSeq"/>
        </authorList>
    </citation>
    <scope>IDENTIFICATION</scope>
    <source>
        <tissue evidence="3">Leaf</tissue>
    </source>
</reference>
<evidence type="ECO:0000313" key="2">
    <source>
        <dbReference type="Proteomes" id="UP000189701"/>
    </source>
</evidence>